<dbReference type="Pfam" id="PF23981">
    <property type="entry name" value="DUF7305"/>
    <property type="match status" value="1"/>
</dbReference>
<evidence type="ECO:0000313" key="3">
    <source>
        <dbReference type="EMBL" id="MET3574632.1"/>
    </source>
</evidence>
<evidence type="ECO:0000256" key="1">
    <source>
        <dbReference type="SAM" id="MobiDB-lite"/>
    </source>
</evidence>
<protein>
    <recommendedName>
        <fullName evidence="2">DUF7305 domain-containing protein</fullName>
    </recommendedName>
</protein>
<proteinExistence type="predicted"/>
<comment type="caution">
    <text evidence="3">The sequence shown here is derived from an EMBL/GenBank/DDBJ whole genome shotgun (WGS) entry which is preliminary data.</text>
</comment>
<accession>A0ABV2G8M5</accession>
<sequence>MRQYLNDKGYALVLVLLFVTIISLTMAGLSLKMTNDLKQTDKEQDSQGAYYVAEGGVADVMQMISDRIEDIAESQKSASGFYNQFEKEFIKTQKVDGFSKNNGESPFAYVTISKAVGSPQGQYQIESIGEIGSRKRTVAGAFKIEFKEGSGGITLPPGMGIYAKQKIDLNNNAVINGDAILSGNISGGLSMGNNSEINGTAYVQSDKVVDRGNKAKVQKVIVGNLSVPDYQLPVFPAKPNIPATKNLTISGNKTELINGDLAGYNNVKLENNAVLTFNTGNQDTTIVMNDLDISNSGVLKINGTGKVSIYLTGGLSLNNNSVIEGKQTKNLTIYIGPSGRKNNPREIKFGNNSIVTASLYASDANIEFSNNASIVGVVVTGGKSVRFSNNSTADSQDQSTLIYAPKAVVEVNNNAVLYGSIVSLKTTLGNNAVITAKKVNTEDNPIFSGGNNAPAHAEISSPNIKEK</sequence>
<reference evidence="3 4" key="1">
    <citation type="submission" date="2024-06" db="EMBL/GenBank/DDBJ databases">
        <title>Genomic Encyclopedia of Type Strains, Phase IV (KMG-IV): sequencing the most valuable type-strain genomes for metagenomic binning, comparative biology and taxonomic classification.</title>
        <authorList>
            <person name="Goeker M."/>
        </authorList>
    </citation>
    <scope>NUCLEOTIDE SEQUENCE [LARGE SCALE GENOMIC DNA]</scope>
    <source>
        <strain evidence="3 4">DSM 26128</strain>
    </source>
</reference>
<dbReference type="RefSeq" id="WP_354195015.1">
    <property type="nucleotide sequence ID" value="NZ_JBEPLW010000002.1"/>
</dbReference>
<dbReference type="EMBL" id="JBEPLW010000002">
    <property type="protein sequence ID" value="MET3574632.1"/>
    <property type="molecule type" value="Genomic_DNA"/>
</dbReference>
<keyword evidence="4" id="KW-1185">Reference proteome</keyword>
<name>A0ABV2G8M5_9BACL</name>
<dbReference type="InterPro" id="IPR055729">
    <property type="entry name" value="DUF7305"/>
</dbReference>
<evidence type="ECO:0000259" key="2">
    <source>
        <dbReference type="Pfam" id="PF23981"/>
    </source>
</evidence>
<organism evidence="3 4">
    <name type="scientific">Bhargavaea ullalensis</name>
    <dbReference type="NCBI Taxonomy" id="1265685"/>
    <lineage>
        <taxon>Bacteria</taxon>
        <taxon>Bacillati</taxon>
        <taxon>Bacillota</taxon>
        <taxon>Bacilli</taxon>
        <taxon>Bacillales</taxon>
        <taxon>Caryophanaceae</taxon>
        <taxon>Bhargavaea</taxon>
    </lineage>
</organism>
<dbReference type="Proteomes" id="UP001549099">
    <property type="component" value="Unassembled WGS sequence"/>
</dbReference>
<feature type="region of interest" description="Disordered" evidence="1">
    <location>
        <begin position="444"/>
        <end position="467"/>
    </location>
</feature>
<feature type="domain" description="DUF7305" evidence="2">
    <location>
        <begin position="264"/>
        <end position="384"/>
    </location>
</feature>
<gene>
    <name evidence="3" type="ORF">ABID49_000514</name>
</gene>
<evidence type="ECO:0000313" key="4">
    <source>
        <dbReference type="Proteomes" id="UP001549099"/>
    </source>
</evidence>